<dbReference type="Pfam" id="PF15678">
    <property type="entry name" value="SPICE"/>
    <property type="match status" value="2"/>
</dbReference>
<feature type="region of interest" description="Disordered" evidence="12">
    <location>
        <begin position="1"/>
        <end position="29"/>
    </location>
</feature>
<dbReference type="EMBL" id="JBBPFD010000388">
    <property type="protein sequence ID" value="KAK7879018.1"/>
    <property type="molecule type" value="Genomic_DNA"/>
</dbReference>
<evidence type="ECO:0000256" key="11">
    <source>
        <dbReference type="SAM" id="Coils"/>
    </source>
</evidence>
<reference evidence="14" key="1">
    <citation type="submission" date="2024-04" db="EMBL/GenBank/DDBJ databases">
        <title>Salinicola lusitanus LLJ914,a marine bacterium isolated from the Okinawa Trough.</title>
        <authorList>
            <person name="Li J."/>
        </authorList>
    </citation>
    <scope>NUCLEOTIDE SEQUENCE [LARGE SCALE GENOMIC DNA]</scope>
</reference>
<dbReference type="InterPro" id="IPR031387">
    <property type="entry name" value="SPICE1"/>
</dbReference>
<dbReference type="GO" id="GO:0005819">
    <property type="term" value="C:spindle"/>
    <property type="evidence" value="ECO:0007669"/>
    <property type="project" value="UniProtKB-SubCell"/>
</dbReference>
<feature type="compositionally biased region" description="Low complexity" evidence="12">
    <location>
        <begin position="566"/>
        <end position="583"/>
    </location>
</feature>
<evidence type="ECO:0000256" key="10">
    <source>
        <dbReference type="ARBA" id="ARBA00030722"/>
    </source>
</evidence>
<dbReference type="PANTHER" id="PTHR31167:SF3">
    <property type="entry name" value="SPINDLE AND CENTRIOLE-ASSOCIATED PROTEIN 1"/>
    <property type="match status" value="1"/>
</dbReference>
<evidence type="ECO:0000313" key="14">
    <source>
        <dbReference type="Proteomes" id="UP001460270"/>
    </source>
</evidence>
<sequence length="646" mass="70495">MSSMRFGRQQLHSKGKRTLRPKKTAPPKKEWVGTVNDLSVHKLTPAELNHRHEMMKSHNKVSAQWDLREKALKKRLKHGSPSPLDETSLSIIREVLSDQILLQDVLARSDRAMSVVKDIFGDAPRRQTGHPSVTRAPNCNSDSVLPVFERPDPPTELSLLSQSTMNPQALNEIGTNVRKMRSRTTGKVVRKQITSSIPVTPIAANRAPDHTALNATAAVQRVRRSHSHYVENNDGEIISQVLNPENPLGQMDKVHSSVRKTKKCADHSTELDGSSVASVSGDQSSLGLLQSMLGQVEADLDCCSPDTIPTTDHCPHPQRTKGLTGFSVALVSTLGRLVQVLKQNKEECQKATWEKRQIEEELTKQRDLINALNAENTALREKTAALQHTLSEIEEKIDTVVLVMGGTELPGNPTQEHVSDAGLPGAPTFAEERDHVQTHATPAVLLSPLQQSAHWSHVAEAKPIPAQLLHSSESIPALASNLTSLPSTSSVSLSSLSSKVSAEAMMAEIAQLSRQNELIKSQLLQARTLAPGSRASPDNSYLEERRLSCGSKNSPHTEVGRRVSRSSSAKSPQQAESEQQQAETSVLNMSSVELRLLELNKQSAAARTRLLEIIDQQKHITSAKLSPSVSPVSHSAVGPVTGRVRT</sequence>
<evidence type="ECO:0000256" key="2">
    <source>
        <dbReference type="ARBA" id="ARBA00004186"/>
    </source>
</evidence>
<evidence type="ECO:0000313" key="13">
    <source>
        <dbReference type="EMBL" id="KAK7879018.1"/>
    </source>
</evidence>
<feature type="region of interest" description="Disordered" evidence="12">
    <location>
        <begin position="625"/>
        <end position="646"/>
    </location>
</feature>
<evidence type="ECO:0000256" key="5">
    <source>
        <dbReference type="ARBA" id="ARBA00022618"/>
    </source>
</evidence>
<evidence type="ECO:0000256" key="6">
    <source>
        <dbReference type="ARBA" id="ARBA00022776"/>
    </source>
</evidence>
<evidence type="ECO:0000256" key="9">
    <source>
        <dbReference type="ARBA" id="ARBA00023306"/>
    </source>
</evidence>
<evidence type="ECO:0000256" key="12">
    <source>
        <dbReference type="SAM" id="MobiDB-lite"/>
    </source>
</evidence>
<keyword evidence="4" id="KW-0963">Cytoplasm</keyword>
<dbReference type="GO" id="GO:0005814">
    <property type="term" value="C:centriole"/>
    <property type="evidence" value="ECO:0007669"/>
    <property type="project" value="UniProtKB-SubCell"/>
</dbReference>
<dbReference type="Proteomes" id="UP001460270">
    <property type="component" value="Unassembled WGS sequence"/>
</dbReference>
<dbReference type="GO" id="GO:0051310">
    <property type="term" value="P:metaphase chromosome alignment"/>
    <property type="evidence" value="ECO:0007669"/>
    <property type="project" value="TreeGrafter"/>
</dbReference>
<protein>
    <recommendedName>
        <fullName evidence="3">Spindle and centriole-associated protein 1</fullName>
    </recommendedName>
    <alternativeName>
        <fullName evidence="10">Coiled-coil domain-containing protein 52</fullName>
    </alternativeName>
</protein>
<dbReference type="AlphaFoldDB" id="A0AAW0MRA7"/>
<evidence type="ECO:0000256" key="7">
    <source>
        <dbReference type="ARBA" id="ARBA00023054"/>
    </source>
</evidence>
<dbReference type="GO" id="GO:0005813">
    <property type="term" value="C:centrosome"/>
    <property type="evidence" value="ECO:0007669"/>
    <property type="project" value="TreeGrafter"/>
</dbReference>
<evidence type="ECO:0000256" key="3">
    <source>
        <dbReference type="ARBA" id="ARBA00018313"/>
    </source>
</evidence>
<gene>
    <name evidence="13" type="ORF">WMY93_030771</name>
</gene>
<keyword evidence="8" id="KW-0206">Cytoskeleton</keyword>
<proteinExistence type="predicted"/>
<feature type="coiled-coil region" evidence="11">
    <location>
        <begin position="341"/>
        <end position="396"/>
    </location>
</feature>
<comment type="subcellular location">
    <subcellularLocation>
        <location evidence="1">Cytoplasm</location>
        <location evidence="1">Cytoskeleton</location>
        <location evidence="1">Microtubule organizing center</location>
        <location evidence="1">Centrosome</location>
        <location evidence="1">Centriole</location>
    </subcellularLocation>
    <subcellularLocation>
        <location evidence="2">Cytoplasm</location>
        <location evidence="2">Cytoskeleton</location>
        <location evidence="2">Spindle</location>
    </subcellularLocation>
</comment>
<dbReference type="GO" id="GO:0046599">
    <property type="term" value="P:regulation of centriole replication"/>
    <property type="evidence" value="ECO:0007669"/>
    <property type="project" value="TreeGrafter"/>
</dbReference>
<keyword evidence="14" id="KW-1185">Reference proteome</keyword>
<feature type="region of interest" description="Disordered" evidence="12">
    <location>
        <begin position="530"/>
        <end position="586"/>
    </location>
</feature>
<evidence type="ECO:0000256" key="4">
    <source>
        <dbReference type="ARBA" id="ARBA00022490"/>
    </source>
</evidence>
<dbReference type="GO" id="GO:0090307">
    <property type="term" value="P:mitotic spindle assembly"/>
    <property type="evidence" value="ECO:0007669"/>
    <property type="project" value="InterPro"/>
</dbReference>
<organism evidence="13 14">
    <name type="scientific">Mugilogobius chulae</name>
    <name type="common">yellowstripe goby</name>
    <dbReference type="NCBI Taxonomy" id="88201"/>
    <lineage>
        <taxon>Eukaryota</taxon>
        <taxon>Metazoa</taxon>
        <taxon>Chordata</taxon>
        <taxon>Craniata</taxon>
        <taxon>Vertebrata</taxon>
        <taxon>Euteleostomi</taxon>
        <taxon>Actinopterygii</taxon>
        <taxon>Neopterygii</taxon>
        <taxon>Teleostei</taxon>
        <taxon>Neoteleostei</taxon>
        <taxon>Acanthomorphata</taxon>
        <taxon>Gobiaria</taxon>
        <taxon>Gobiiformes</taxon>
        <taxon>Gobioidei</taxon>
        <taxon>Gobiidae</taxon>
        <taxon>Gobionellinae</taxon>
        <taxon>Mugilogobius</taxon>
    </lineage>
</organism>
<evidence type="ECO:0000256" key="1">
    <source>
        <dbReference type="ARBA" id="ARBA00004114"/>
    </source>
</evidence>
<dbReference type="PANTHER" id="PTHR31167">
    <property type="entry name" value="SPINDLE AND CENTRIOLE ASSOCIATED PROTEIN 1 SPICE1"/>
    <property type="match status" value="1"/>
</dbReference>
<accession>A0AAW0MRA7</accession>
<keyword evidence="7 11" id="KW-0175">Coiled coil</keyword>
<dbReference type="GO" id="GO:0051301">
    <property type="term" value="P:cell division"/>
    <property type="evidence" value="ECO:0007669"/>
    <property type="project" value="UniProtKB-KW"/>
</dbReference>
<keyword evidence="6" id="KW-0498">Mitosis</keyword>
<name>A0AAW0MRA7_9GOBI</name>
<feature type="compositionally biased region" description="Basic residues" evidence="12">
    <location>
        <begin position="11"/>
        <end position="26"/>
    </location>
</feature>
<evidence type="ECO:0000256" key="8">
    <source>
        <dbReference type="ARBA" id="ARBA00023212"/>
    </source>
</evidence>
<feature type="compositionally biased region" description="Low complexity" evidence="12">
    <location>
        <begin position="626"/>
        <end position="640"/>
    </location>
</feature>
<comment type="caution">
    <text evidence="13">The sequence shown here is derived from an EMBL/GenBank/DDBJ whole genome shotgun (WGS) entry which is preliminary data.</text>
</comment>
<keyword evidence="5" id="KW-0132">Cell division</keyword>
<keyword evidence="9" id="KW-0131">Cell cycle</keyword>